<proteinExistence type="predicted"/>
<reference evidence="1" key="2">
    <citation type="submission" date="2021-08" db="EMBL/GenBank/DDBJ databases">
        <authorList>
            <person name="Tani A."/>
            <person name="Ola A."/>
            <person name="Ogura Y."/>
            <person name="Katsura K."/>
            <person name="Hayashi T."/>
        </authorList>
    </citation>
    <scope>NUCLEOTIDE SEQUENCE</scope>
    <source>
        <strain evidence="1">DSM 16372</strain>
    </source>
</reference>
<accession>A0AAV4ZRU4</accession>
<dbReference type="RefSeq" id="WP_156453965.1">
    <property type="nucleotide sequence ID" value="NZ_BPQO01000025.1"/>
</dbReference>
<sequence>MRNAPALAARLAETVTDALARASERLLDLVGPRRHAQLVPVRIRRNPPYGRR</sequence>
<dbReference type="EMBL" id="BPQO01000025">
    <property type="protein sequence ID" value="GJD91265.1"/>
    <property type="molecule type" value="Genomic_DNA"/>
</dbReference>
<dbReference type="Proteomes" id="UP001055247">
    <property type="component" value="Unassembled WGS sequence"/>
</dbReference>
<reference evidence="1" key="1">
    <citation type="journal article" date="2016" name="Front. Microbiol.">
        <title>Genome Sequence of the Piezophilic, Mesophilic Sulfate-Reducing Bacterium Desulfovibrio indicus J2T.</title>
        <authorList>
            <person name="Cao J."/>
            <person name="Maignien L."/>
            <person name="Shao Z."/>
            <person name="Alain K."/>
            <person name="Jebbar M."/>
        </authorList>
    </citation>
    <scope>NUCLEOTIDE SEQUENCE</scope>
    <source>
        <strain evidence="1">DSM 16372</strain>
    </source>
</reference>
<protein>
    <submittedName>
        <fullName evidence="1">Uncharacterized protein</fullName>
    </submittedName>
</protein>
<evidence type="ECO:0000313" key="2">
    <source>
        <dbReference type="Proteomes" id="UP001055247"/>
    </source>
</evidence>
<gene>
    <name evidence="1" type="ORF">BHAOGJBA_4813</name>
</gene>
<name>A0AAV4ZRU4_9HYPH</name>
<evidence type="ECO:0000313" key="1">
    <source>
        <dbReference type="EMBL" id="GJD91265.1"/>
    </source>
</evidence>
<dbReference type="AlphaFoldDB" id="A0AAV4ZRU4"/>
<keyword evidence="2" id="KW-1185">Reference proteome</keyword>
<organism evidence="1 2">
    <name type="scientific">Methylobacterium hispanicum</name>
    <dbReference type="NCBI Taxonomy" id="270350"/>
    <lineage>
        <taxon>Bacteria</taxon>
        <taxon>Pseudomonadati</taxon>
        <taxon>Pseudomonadota</taxon>
        <taxon>Alphaproteobacteria</taxon>
        <taxon>Hyphomicrobiales</taxon>
        <taxon>Methylobacteriaceae</taxon>
        <taxon>Methylobacterium</taxon>
    </lineage>
</organism>
<comment type="caution">
    <text evidence="1">The sequence shown here is derived from an EMBL/GenBank/DDBJ whole genome shotgun (WGS) entry which is preliminary data.</text>
</comment>